<evidence type="ECO:0000313" key="2">
    <source>
        <dbReference type="EMBL" id="RLK46737.1"/>
    </source>
</evidence>
<dbReference type="AlphaFoldDB" id="A0A498BV38"/>
<sequence>MYRRRRLAVLLAVLLVVGGGVALAVWQPWNGVGAAAPRTTTSASGSGVPTSPAASTPSASPSATADAAPTDPAETPAPAEPTEPEAAEITQCETRSLAVTAVTDKESYGSGELPQLSITLANTGADPCLIDVGTATQSFTITSGSDTWWRSTDCQSESGNQVVQLAAGQTVSSAAPLSWDRTRSSVDTCGGNRPGALPGYYNLTVTIGGVLSQPVQFRLR</sequence>
<evidence type="ECO:0000256" key="1">
    <source>
        <dbReference type="SAM" id="MobiDB-lite"/>
    </source>
</evidence>
<protein>
    <submittedName>
        <fullName evidence="2">Uncharacterized protein</fullName>
    </submittedName>
</protein>
<feature type="compositionally biased region" description="Low complexity" evidence="1">
    <location>
        <begin position="49"/>
        <end position="77"/>
    </location>
</feature>
<feature type="region of interest" description="Disordered" evidence="1">
    <location>
        <begin position="37"/>
        <end position="94"/>
    </location>
</feature>
<dbReference type="EMBL" id="RCDB01000004">
    <property type="protein sequence ID" value="RLK46737.1"/>
    <property type="molecule type" value="Genomic_DNA"/>
</dbReference>
<feature type="compositionally biased region" description="Polar residues" evidence="1">
    <location>
        <begin position="38"/>
        <end position="48"/>
    </location>
</feature>
<name>A0A498BV38_9MICO</name>
<gene>
    <name evidence="2" type="ORF">C7474_2922</name>
</gene>
<organism evidence="2 3">
    <name type="scientific">Microbacterium telephonicum</name>
    <dbReference type="NCBI Taxonomy" id="1714841"/>
    <lineage>
        <taxon>Bacteria</taxon>
        <taxon>Bacillati</taxon>
        <taxon>Actinomycetota</taxon>
        <taxon>Actinomycetes</taxon>
        <taxon>Micrococcales</taxon>
        <taxon>Microbacteriaceae</taxon>
        <taxon>Microbacterium</taxon>
    </lineage>
</organism>
<evidence type="ECO:0000313" key="3">
    <source>
        <dbReference type="Proteomes" id="UP000273158"/>
    </source>
</evidence>
<dbReference type="Proteomes" id="UP000273158">
    <property type="component" value="Unassembled WGS sequence"/>
</dbReference>
<keyword evidence="3" id="KW-1185">Reference proteome</keyword>
<reference evidence="2 3" key="1">
    <citation type="journal article" date="2015" name="Stand. Genomic Sci.">
        <title>Genomic Encyclopedia of Bacterial and Archaeal Type Strains, Phase III: the genomes of soil and plant-associated and newly described type strains.</title>
        <authorList>
            <person name="Whitman W.B."/>
            <person name="Woyke T."/>
            <person name="Klenk H.P."/>
            <person name="Zhou Y."/>
            <person name="Lilburn T.G."/>
            <person name="Beck B.J."/>
            <person name="De Vos P."/>
            <person name="Vandamme P."/>
            <person name="Eisen J.A."/>
            <person name="Garrity G."/>
            <person name="Hugenholtz P."/>
            <person name="Kyrpides N.C."/>
        </authorList>
    </citation>
    <scope>NUCLEOTIDE SEQUENCE [LARGE SCALE GENOMIC DNA]</scope>
    <source>
        <strain evidence="2 3">S2T63</strain>
    </source>
</reference>
<proteinExistence type="predicted"/>
<accession>A0A498BV38</accession>
<comment type="caution">
    <text evidence="2">The sequence shown here is derived from an EMBL/GenBank/DDBJ whole genome shotgun (WGS) entry which is preliminary data.</text>
</comment>